<protein>
    <submittedName>
        <fullName evidence="2">8054_t:CDS:1</fullName>
    </submittedName>
</protein>
<organism evidence="2 3">
    <name type="scientific">Dentiscutata erythropus</name>
    <dbReference type="NCBI Taxonomy" id="1348616"/>
    <lineage>
        <taxon>Eukaryota</taxon>
        <taxon>Fungi</taxon>
        <taxon>Fungi incertae sedis</taxon>
        <taxon>Mucoromycota</taxon>
        <taxon>Glomeromycotina</taxon>
        <taxon>Glomeromycetes</taxon>
        <taxon>Diversisporales</taxon>
        <taxon>Gigasporaceae</taxon>
        <taxon>Dentiscutata</taxon>
    </lineage>
</organism>
<evidence type="ECO:0000313" key="2">
    <source>
        <dbReference type="EMBL" id="CAG8786214.1"/>
    </source>
</evidence>
<reference evidence="2" key="1">
    <citation type="submission" date="2021-06" db="EMBL/GenBank/DDBJ databases">
        <authorList>
            <person name="Kallberg Y."/>
            <person name="Tangrot J."/>
            <person name="Rosling A."/>
        </authorList>
    </citation>
    <scope>NUCLEOTIDE SEQUENCE</scope>
    <source>
        <strain evidence="2">MA453B</strain>
    </source>
</reference>
<proteinExistence type="predicted"/>
<dbReference type="AlphaFoldDB" id="A0A9N9JMM2"/>
<evidence type="ECO:0000313" key="3">
    <source>
        <dbReference type="Proteomes" id="UP000789405"/>
    </source>
</evidence>
<feature type="region of interest" description="Disordered" evidence="1">
    <location>
        <begin position="1"/>
        <end position="24"/>
    </location>
</feature>
<sequence>RAMTSAQPTTIPLNSDLVTPKPTTCTVHPATAAEETVEKK</sequence>
<evidence type="ECO:0000256" key="1">
    <source>
        <dbReference type="SAM" id="MobiDB-lite"/>
    </source>
</evidence>
<keyword evidence="3" id="KW-1185">Reference proteome</keyword>
<accession>A0A9N9JMM2</accession>
<gene>
    <name evidence="2" type="ORF">DERYTH_LOCUS20454</name>
</gene>
<dbReference type="Proteomes" id="UP000789405">
    <property type="component" value="Unassembled WGS sequence"/>
</dbReference>
<name>A0A9N9JMM2_9GLOM</name>
<dbReference type="EMBL" id="CAJVPY010024128">
    <property type="protein sequence ID" value="CAG8786214.1"/>
    <property type="molecule type" value="Genomic_DNA"/>
</dbReference>
<comment type="caution">
    <text evidence="2">The sequence shown here is derived from an EMBL/GenBank/DDBJ whole genome shotgun (WGS) entry which is preliminary data.</text>
</comment>
<feature type="non-terminal residue" evidence="2">
    <location>
        <position position="1"/>
    </location>
</feature>